<gene>
    <name evidence="16" type="ORF">MERR_LOCUS37291</name>
</gene>
<dbReference type="Gene3D" id="3.30.200.20">
    <property type="entry name" value="Phosphorylase Kinase, domain 1"/>
    <property type="match status" value="1"/>
</dbReference>
<comment type="subcellular location">
    <subcellularLocation>
        <location evidence="1">Membrane</location>
        <topology evidence="1">Single-pass membrane protein</topology>
    </subcellularLocation>
</comment>
<keyword evidence="10 14" id="KW-0472">Membrane</keyword>
<dbReference type="Proteomes" id="UP000467841">
    <property type="component" value="Unassembled WGS sequence"/>
</dbReference>
<dbReference type="EMBL" id="CACVBM020001437">
    <property type="protein sequence ID" value="CAA7050056.1"/>
    <property type="molecule type" value="Genomic_DNA"/>
</dbReference>
<dbReference type="Pfam" id="PF07714">
    <property type="entry name" value="PK_Tyr_Ser-Thr"/>
    <property type="match status" value="1"/>
</dbReference>
<evidence type="ECO:0000256" key="6">
    <source>
        <dbReference type="ARBA" id="ARBA00022741"/>
    </source>
</evidence>
<evidence type="ECO:0000256" key="3">
    <source>
        <dbReference type="ARBA" id="ARBA00022553"/>
    </source>
</evidence>
<dbReference type="GO" id="GO:0005524">
    <property type="term" value="F:ATP binding"/>
    <property type="evidence" value="ECO:0007669"/>
    <property type="project" value="UniProtKB-UniRule"/>
</dbReference>
<dbReference type="SUPFAM" id="SSF56112">
    <property type="entry name" value="Protein kinase-like (PK-like)"/>
    <property type="match status" value="1"/>
</dbReference>
<keyword evidence="9 14" id="KW-1133">Transmembrane helix</keyword>
<dbReference type="AlphaFoldDB" id="A0A6D2KRJ1"/>
<dbReference type="SMART" id="SM00220">
    <property type="entry name" value="S_TKc"/>
    <property type="match status" value="1"/>
</dbReference>
<evidence type="ECO:0000256" key="8">
    <source>
        <dbReference type="ARBA" id="ARBA00022840"/>
    </source>
</evidence>
<dbReference type="PROSITE" id="PS00107">
    <property type="entry name" value="PROTEIN_KINASE_ATP"/>
    <property type="match status" value="1"/>
</dbReference>
<evidence type="ECO:0000256" key="4">
    <source>
        <dbReference type="ARBA" id="ARBA00022679"/>
    </source>
</evidence>
<dbReference type="InterPro" id="IPR008271">
    <property type="entry name" value="Ser/Thr_kinase_AS"/>
</dbReference>
<evidence type="ECO:0000256" key="13">
    <source>
        <dbReference type="RuleBase" id="RU000304"/>
    </source>
</evidence>
<dbReference type="InterPro" id="IPR001245">
    <property type="entry name" value="Ser-Thr/Tyr_kinase_cat_dom"/>
</dbReference>
<dbReference type="GO" id="GO:0004674">
    <property type="term" value="F:protein serine/threonine kinase activity"/>
    <property type="evidence" value="ECO:0007669"/>
    <property type="project" value="UniProtKB-KW"/>
</dbReference>
<keyword evidence="5 14" id="KW-0812">Transmembrane</keyword>
<evidence type="ECO:0000313" key="16">
    <source>
        <dbReference type="EMBL" id="CAA7050056.1"/>
    </source>
</evidence>
<accession>A0A6D2KRJ1</accession>
<evidence type="ECO:0000259" key="15">
    <source>
        <dbReference type="PROSITE" id="PS50011"/>
    </source>
</evidence>
<evidence type="ECO:0000256" key="12">
    <source>
        <dbReference type="PROSITE-ProRule" id="PRU10141"/>
    </source>
</evidence>
<dbReference type="PROSITE" id="PS50011">
    <property type="entry name" value="PROTEIN_KINASE_DOM"/>
    <property type="match status" value="1"/>
</dbReference>
<keyword evidence="7" id="KW-0418">Kinase</keyword>
<feature type="domain" description="Protein kinase" evidence="15">
    <location>
        <begin position="57"/>
        <end position="329"/>
    </location>
</feature>
<protein>
    <recommendedName>
        <fullName evidence="15">Protein kinase domain-containing protein</fullName>
    </recommendedName>
</protein>
<keyword evidence="8 12" id="KW-0067">ATP-binding</keyword>
<dbReference type="PANTHER" id="PTHR45631">
    <property type="entry name" value="OS07G0107800 PROTEIN-RELATED"/>
    <property type="match status" value="1"/>
</dbReference>
<feature type="transmembrane region" description="Helical" evidence="14">
    <location>
        <begin position="6"/>
        <end position="24"/>
    </location>
</feature>
<keyword evidence="6 12" id="KW-0547">Nucleotide-binding</keyword>
<evidence type="ECO:0000256" key="2">
    <source>
        <dbReference type="ARBA" id="ARBA00022527"/>
    </source>
</evidence>
<comment type="caution">
    <text evidence="16">The sequence shown here is derived from an EMBL/GenBank/DDBJ whole genome shotgun (WGS) entry which is preliminary data.</text>
</comment>
<dbReference type="OrthoDB" id="2013020at2759"/>
<dbReference type="InterPro" id="IPR011009">
    <property type="entry name" value="Kinase-like_dom_sf"/>
</dbReference>
<evidence type="ECO:0000256" key="10">
    <source>
        <dbReference type="ARBA" id="ARBA00023136"/>
    </source>
</evidence>
<keyword evidence="3" id="KW-0597">Phosphoprotein</keyword>
<evidence type="ECO:0000256" key="9">
    <source>
        <dbReference type="ARBA" id="ARBA00022989"/>
    </source>
</evidence>
<dbReference type="FunFam" id="3.30.200.20:FF:000394">
    <property type="entry name" value="Leucine-rich repeat receptor-like protein kinase"/>
    <property type="match status" value="1"/>
</dbReference>
<evidence type="ECO:0000256" key="7">
    <source>
        <dbReference type="ARBA" id="ARBA00022777"/>
    </source>
</evidence>
<dbReference type="FunFam" id="1.10.510.10:FF:000146">
    <property type="entry name" value="LRR receptor-like serine/threonine-protein kinase IOS1"/>
    <property type="match status" value="1"/>
</dbReference>
<comment type="similarity">
    <text evidence="13">Belongs to the protein kinase superfamily.</text>
</comment>
<organism evidence="16 17">
    <name type="scientific">Microthlaspi erraticum</name>
    <dbReference type="NCBI Taxonomy" id="1685480"/>
    <lineage>
        <taxon>Eukaryota</taxon>
        <taxon>Viridiplantae</taxon>
        <taxon>Streptophyta</taxon>
        <taxon>Embryophyta</taxon>
        <taxon>Tracheophyta</taxon>
        <taxon>Spermatophyta</taxon>
        <taxon>Magnoliopsida</taxon>
        <taxon>eudicotyledons</taxon>
        <taxon>Gunneridae</taxon>
        <taxon>Pentapetalae</taxon>
        <taxon>rosids</taxon>
        <taxon>malvids</taxon>
        <taxon>Brassicales</taxon>
        <taxon>Brassicaceae</taxon>
        <taxon>Coluteocarpeae</taxon>
        <taxon>Microthlaspi</taxon>
    </lineage>
</organism>
<keyword evidence="17" id="KW-1185">Reference proteome</keyword>
<keyword evidence="11" id="KW-0675">Receptor</keyword>
<keyword evidence="2 13" id="KW-0723">Serine/threonine-protein kinase</keyword>
<name>A0A6D2KRJ1_9BRAS</name>
<proteinExistence type="inferred from homology"/>
<dbReference type="CDD" id="cd14066">
    <property type="entry name" value="STKc_IRAK"/>
    <property type="match status" value="1"/>
</dbReference>
<evidence type="ECO:0000256" key="11">
    <source>
        <dbReference type="ARBA" id="ARBA00023170"/>
    </source>
</evidence>
<dbReference type="Gene3D" id="1.10.510.10">
    <property type="entry name" value="Transferase(Phosphotransferase) domain 1"/>
    <property type="match status" value="1"/>
</dbReference>
<evidence type="ECO:0000256" key="5">
    <source>
        <dbReference type="ARBA" id="ARBA00022692"/>
    </source>
</evidence>
<evidence type="ECO:0000256" key="1">
    <source>
        <dbReference type="ARBA" id="ARBA00004167"/>
    </source>
</evidence>
<dbReference type="PROSITE" id="PS00108">
    <property type="entry name" value="PROTEIN_KINASE_ST"/>
    <property type="match status" value="1"/>
</dbReference>
<sequence length="363" mass="40113">MIALGASVAGVFALLVILAIFFVVRRKNGKSTEVPGPPSIITKDRRITYPEVLKMTNNFERVIGKGGFGTVYHGNLGDAQVAVKMLSHSSAQGYKEFKAEVELLLGVHHRHLVGLVGYCDDGDKFALIYEYMANGDLRENLQGKRGGNVLTWENRMQIAVEAAQGLEYLHNGSIPPMVHRDVKTTNILLNERSQAKLADFGLSRSFPVDGESNVMTVVAGTPGYLDPEYYKTNWLSEKSDVYSFGVVLLEIVTNQPVIDKNREKPHINEWVGFMLTKGDIRSIIDPKLMGDYDTNGAWKIVELALACMNPSSNRRPTMAHVVMELNECVALEIARRQGSEDMFPKGSALFSSSSASDFGPRAR</sequence>
<dbReference type="InterPro" id="IPR000719">
    <property type="entry name" value="Prot_kinase_dom"/>
</dbReference>
<feature type="binding site" evidence="12">
    <location>
        <position position="84"/>
    </location>
    <ligand>
        <name>ATP</name>
        <dbReference type="ChEBI" id="CHEBI:30616"/>
    </ligand>
</feature>
<evidence type="ECO:0000313" key="17">
    <source>
        <dbReference type="Proteomes" id="UP000467841"/>
    </source>
</evidence>
<dbReference type="GO" id="GO:0016020">
    <property type="term" value="C:membrane"/>
    <property type="evidence" value="ECO:0007669"/>
    <property type="project" value="UniProtKB-SubCell"/>
</dbReference>
<evidence type="ECO:0000256" key="14">
    <source>
        <dbReference type="SAM" id="Phobius"/>
    </source>
</evidence>
<keyword evidence="4" id="KW-0808">Transferase</keyword>
<dbReference type="PANTHER" id="PTHR45631:SF193">
    <property type="entry name" value="PROTEIN KINASE FAMILY PROTEIN"/>
    <property type="match status" value="1"/>
</dbReference>
<reference evidence="16" key="1">
    <citation type="submission" date="2020-01" db="EMBL/GenBank/DDBJ databases">
        <authorList>
            <person name="Mishra B."/>
        </authorList>
    </citation>
    <scope>NUCLEOTIDE SEQUENCE [LARGE SCALE GENOMIC DNA]</scope>
</reference>
<dbReference type="InterPro" id="IPR017441">
    <property type="entry name" value="Protein_kinase_ATP_BS"/>
</dbReference>